<reference evidence="2" key="1">
    <citation type="submission" date="2023-04" db="EMBL/GenBank/DDBJ databases">
        <title>Phytophthora fragariaefolia NBRC 109709.</title>
        <authorList>
            <person name="Ichikawa N."/>
            <person name="Sato H."/>
            <person name="Tonouchi N."/>
        </authorList>
    </citation>
    <scope>NUCLEOTIDE SEQUENCE</scope>
    <source>
        <strain evidence="2">NBRC 109709</strain>
    </source>
</reference>
<sequence>MARTLLLLHPVDVPGTGLDGQWYAEITSRYGGTTHVSILPRSSNELPTTATVTSATATSRVVAMSELRAGRPGLLLYSPVFLSVDGSFHYAQIISYHDGVYGVRTKEGLHEVTFDIPVEIAPTLAVLLWGAQLLDHFSTQSDLEEAHTVILDRLLCQNRRRATKVLSRLLTGIVTPQSMPQTSAMVHWRCPWTGAPKLVSVVDVLNFAFYTDGGRTVPANFRIGETFLDGPATRPAEIASATRELRRVGRRSRTANSVAPMSDTQRLERQLRIAQCDEREDSARGPPPSSVEPDDGNTSDSVAARFTDLHDTLGGDQPAPKRRRRFTQCSFYICQNNFDEETKELFAVAKDFGERLKDYSLWSSHEVTILVFWFSNVIGAYRLAVVNDIRSGSNTRHLVRLRFNMQDSELSALFFKASRQRPQRVTGTSPSSSSNSTVVQTIHRPIDDSNCSNGSRRKDRKVPPEVAAQVPKQVGRQL</sequence>
<evidence type="ECO:0000313" key="3">
    <source>
        <dbReference type="Proteomes" id="UP001165121"/>
    </source>
</evidence>
<dbReference type="Proteomes" id="UP001165121">
    <property type="component" value="Unassembled WGS sequence"/>
</dbReference>
<gene>
    <name evidence="2" type="ORF">Pfra01_000854600</name>
</gene>
<accession>A0A9W6X902</accession>
<dbReference type="AlphaFoldDB" id="A0A9W6X902"/>
<keyword evidence="3" id="KW-1185">Reference proteome</keyword>
<feature type="compositionally biased region" description="Low complexity" evidence="1">
    <location>
        <begin position="425"/>
        <end position="439"/>
    </location>
</feature>
<organism evidence="2 3">
    <name type="scientific">Phytophthora fragariaefolia</name>
    <dbReference type="NCBI Taxonomy" id="1490495"/>
    <lineage>
        <taxon>Eukaryota</taxon>
        <taxon>Sar</taxon>
        <taxon>Stramenopiles</taxon>
        <taxon>Oomycota</taxon>
        <taxon>Peronosporomycetes</taxon>
        <taxon>Peronosporales</taxon>
        <taxon>Peronosporaceae</taxon>
        <taxon>Phytophthora</taxon>
    </lineage>
</organism>
<dbReference type="EMBL" id="BSXT01000770">
    <property type="protein sequence ID" value="GMF33890.1"/>
    <property type="molecule type" value="Genomic_DNA"/>
</dbReference>
<feature type="compositionally biased region" description="Polar residues" evidence="1">
    <location>
        <begin position="254"/>
        <end position="264"/>
    </location>
</feature>
<evidence type="ECO:0000256" key="1">
    <source>
        <dbReference type="SAM" id="MobiDB-lite"/>
    </source>
</evidence>
<feature type="compositionally biased region" description="Basic and acidic residues" evidence="1">
    <location>
        <begin position="265"/>
        <end position="283"/>
    </location>
</feature>
<evidence type="ECO:0000313" key="2">
    <source>
        <dbReference type="EMBL" id="GMF33890.1"/>
    </source>
</evidence>
<feature type="region of interest" description="Disordered" evidence="1">
    <location>
        <begin position="421"/>
        <end position="478"/>
    </location>
</feature>
<protein>
    <submittedName>
        <fullName evidence="2">Unnamed protein product</fullName>
    </submittedName>
</protein>
<proteinExistence type="predicted"/>
<dbReference type="OrthoDB" id="99404at2759"/>
<feature type="region of interest" description="Disordered" evidence="1">
    <location>
        <begin position="244"/>
        <end position="301"/>
    </location>
</feature>
<name>A0A9W6X902_9STRA</name>
<comment type="caution">
    <text evidence="2">The sequence shown here is derived from an EMBL/GenBank/DDBJ whole genome shotgun (WGS) entry which is preliminary data.</text>
</comment>